<feature type="region of interest" description="Disordered" evidence="1">
    <location>
        <begin position="252"/>
        <end position="272"/>
    </location>
</feature>
<organism evidence="3 4">
    <name type="scientific">Capsicum baccatum</name>
    <name type="common">Peruvian pepper</name>
    <dbReference type="NCBI Taxonomy" id="33114"/>
    <lineage>
        <taxon>Eukaryota</taxon>
        <taxon>Viridiplantae</taxon>
        <taxon>Streptophyta</taxon>
        <taxon>Embryophyta</taxon>
        <taxon>Tracheophyta</taxon>
        <taxon>Spermatophyta</taxon>
        <taxon>Magnoliopsida</taxon>
        <taxon>eudicotyledons</taxon>
        <taxon>Gunneridae</taxon>
        <taxon>Pentapetalae</taxon>
        <taxon>asterids</taxon>
        <taxon>lamiids</taxon>
        <taxon>Solanales</taxon>
        <taxon>Solanaceae</taxon>
        <taxon>Solanoideae</taxon>
        <taxon>Capsiceae</taxon>
        <taxon>Capsicum</taxon>
    </lineage>
</organism>
<dbReference type="EMBL" id="MLFT02000008">
    <property type="protein sequence ID" value="PHT41556.1"/>
    <property type="molecule type" value="Genomic_DNA"/>
</dbReference>
<evidence type="ECO:0000313" key="4">
    <source>
        <dbReference type="Proteomes" id="UP000224567"/>
    </source>
</evidence>
<dbReference type="InterPro" id="IPR000270">
    <property type="entry name" value="PB1_dom"/>
</dbReference>
<accession>A0A2G2W8K4</accession>
<dbReference type="Gene3D" id="3.10.20.90">
    <property type="entry name" value="Phosphatidylinositol 3-kinase Catalytic Subunit, Chain A, domain 1"/>
    <property type="match status" value="1"/>
</dbReference>
<dbReference type="AlphaFoldDB" id="A0A2G2W8K4"/>
<gene>
    <name evidence="3" type="ORF">CQW23_20410</name>
</gene>
<dbReference type="CDD" id="cd06410">
    <property type="entry name" value="PB1_UP2"/>
    <property type="match status" value="1"/>
</dbReference>
<dbReference type="PANTHER" id="PTHR31066:SF47">
    <property type="entry name" value="PB1 DOMAIN-CONTAINING PROTEIN"/>
    <property type="match status" value="1"/>
</dbReference>
<dbReference type="Proteomes" id="UP000224567">
    <property type="component" value="Unassembled WGS sequence"/>
</dbReference>
<protein>
    <recommendedName>
        <fullName evidence="2">PB1 domain-containing protein</fullName>
    </recommendedName>
</protein>
<dbReference type="SMART" id="SM00666">
    <property type="entry name" value="PB1"/>
    <property type="match status" value="1"/>
</dbReference>
<evidence type="ECO:0000259" key="2">
    <source>
        <dbReference type="SMART" id="SM00666"/>
    </source>
</evidence>
<evidence type="ECO:0000256" key="1">
    <source>
        <dbReference type="SAM" id="MobiDB-lite"/>
    </source>
</evidence>
<reference evidence="4" key="2">
    <citation type="journal article" date="2017" name="J. Anim. Genet.">
        <title>Multiple reference genome sequences of hot pepper reveal the massive evolution of plant disease resistance genes by retroduplication.</title>
        <authorList>
            <person name="Kim S."/>
            <person name="Park J."/>
            <person name="Yeom S.-I."/>
            <person name="Kim Y.-M."/>
            <person name="Seo E."/>
            <person name="Kim K.-T."/>
            <person name="Kim M.-S."/>
            <person name="Lee J.M."/>
            <person name="Cheong K."/>
            <person name="Shin H.-S."/>
            <person name="Kim S.-B."/>
            <person name="Han K."/>
            <person name="Lee J."/>
            <person name="Park M."/>
            <person name="Lee H.-A."/>
            <person name="Lee H.-Y."/>
            <person name="Lee Y."/>
            <person name="Oh S."/>
            <person name="Lee J.H."/>
            <person name="Choi E."/>
            <person name="Choi E."/>
            <person name="Lee S.E."/>
            <person name="Jeon J."/>
            <person name="Kim H."/>
            <person name="Choi G."/>
            <person name="Song H."/>
            <person name="Lee J."/>
            <person name="Lee S.-C."/>
            <person name="Kwon J.-K."/>
            <person name="Lee H.-Y."/>
            <person name="Koo N."/>
            <person name="Hong Y."/>
            <person name="Kim R.W."/>
            <person name="Kang W.-H."/>
            <person name="Huh J.H."/>
            <person name="Kang B.-C."/>
            <person name="Yang T.-J."/>
            <person name="Lee Y.-H."/>
            <person name="Bennetzen J.L."/>
            <person name="Choi D."/>
        </authorList>
    </citation>
    <scope>NUCLEOTIDE SEQUENCE [LARGE SCALE GENOMIC DNA]</scope>
    <source>
        <strain evidence="4">cv. PBC81</strain>
    </source>
</reference>
<dbReference type="OrthoDB" id="1882326at2759"/>
<proteinExistence type="predicted"/>
<comment type="caution">
    <text evidence="3">The sequence shown here is derived from an EMBL/GenBank/DDBJ whole genome shotgun (WGS) entry which is preliminary data.</text>
</comment>
<name>A0A2G2W8K4_CAPBA</name>
<reference evidence="3 4" key="1">
    <citation type="journal article" date="2017" name="Genome Biol.">
        <title>New reference genome sequences of hot pepper reveal the massive evolution of plant disease-resistance genes by retroduplication.</title>
        <authorList>
            <person name="Kim S."/>
            <person name="Park J."/>
            <person name="Yeom S.I."/>
            <person name="Kim Y.M."/>
            <person name="Seo E."/>
            <person name="Kim K.T."/>
            <person name="Kim M.S."/>
            <person name="Lee J.M."/>
            <person name="Cheong K."/>
            <person name="Shin H.S."/>
            <person name="Kim S.B."/>
            <person name="Han K."/>
            <person name="Lee J."/>
            <person name="Park M."/>
            <person name="Lee H.A."/>
            <person name="Lee H.Y."/>
            <person name="Lee Y."/>
            <person name="Oh S."/>
            <person name="Lee J.H."/>
            <person name="Choi E."/>
            <person name="Choi E."/>
            <person name="Lee S.E."/>
            <person name="Jeon J."/>
            <person name="Kim H."/>
            <person name="Choi G."/>
            <person name="Song H."/>
            <person name="Lee J."/>
            <person name="Lee S.C."/>
            <person name="Kwon J.K."/>
            <person name="Lee H.Y."/>
            <person name="Koo N."/>
            <person name="Hong Y."/>
            <person name="Kim R.W."/>
            <person name="Kang W.H."/>
            <person name="Huh J.H."/>
            <person name="Kang B.C."/>
            <person name="Yang T.J."/>
            <person name="Lee Y.H."/>
            <person name="Bennetzen J.L."/>
            <person name="Choi D."/>
        </authorList>
    </citation>
    <scope>NUCLEOTIDE SEQUENCE [LARGE SCALE GENOMIC DNA]</scope>
    <source>
        <strain evidence="4">cv. PBC81</strain>
    </source>
</reference>
<dbReference type="PANTHER" id="PTHR31066">
    <property type="entry name" value="OS05G0427100 PROTEIN-RELATED"/>
    <property type="match status" value="1"/>
</dbReference>
<evidence type="ECO:0000313" key="3">
    <source>
        <dbReference type="EMBL" id="PHT41556.1"/>
    </source>
</evidence>
<feature type="region of interest" description="Disordered" evidence="1">
    <location>
        <begin position="328"/>
        <end position="379"/>
    </location>
</feature>
<keyword evidence="4" id="KW-1185">Reference proteome</keyword>
<feature type="domain" description="PB1" evidence="2">
    <location>
        <begin position="44"/>
        <end position="130"/>
    </location>
</feature>
<dbReference type="InterPro" id="IPR053198">
    <property type="entry name" value="Gynoecium_Dev_Regulator"/>
</dbReference>
<dbReference type="SUPFAM" id="SSF54277">
    <property type="entry name" value="CAD &amp; PB1 domains"/>
    <property type="match status" value="1"/>
</dbReference>
<feature type="compositionally biased region" description="Polar residues" evidence="1">
    <location>
        <begin position="369"/>
        <end position="379"/>
    </location>
</feature>
<dbReference type="STRING" id="33114.A0A2G2W8K4"/>
<dbReference type="Pfam" id="PF00564">
    <property type="entry name" value="PB1"/>
    <property type="match status" value="1"/>
</dbReference>
<sequence length="379" mass="42101">MSIEGVAMVEEPVLGGSPLVSSPTSPKSRIKFLCSHGGKILPQPADGHLKYVGGETRVISVPRDIKLSELMKKLTPQIEGDMVLKYQLVHEDLDALVSVKTDEDLRHMLDEYDRCESSGIPRLRAFLFPSKPIVVDHQTIPAEPLERYIDAINGIIRAREAGLRIHPPISVSHASFGFSSACSSPRSPDSCNEGVIHESLLQSLFTNRSQLHKVQSSPSFYNVSNQQQHGLHHNHQSMHQQQHHYYSYRQPNYSGYQLTKPPHGPGDPVKGPDRLFSVRSVGRSEGLRYQVDHNQHYYQSSSRHNRGSNFCTKCMHYDDYGHCGERRNGSTSPSSFSMEIGNGCPSPGAYSVERRTSSLSPSPIPLSPRFSNMAGSGDT</sequence>